<protein>
    <submittedName>
        <fullName evidence="1">Uncharacterized protein</fullName>
    </submittedName>
</protein>
<organism evidence="1">
    <name type="scientific">Serratia phage Spe5P4</name>
    <dbReference type="NCBI Taxonomy" id="3159438"/>
    <lineage>
        <taxon>Viruses</taxon>
        <taxon>Duplodnaviria</taxon>
        <taxon>Heunggongvirae</taxon>
        <taxon>Uroviricota</taxon>
        <taxon>Caudoviricetes</taxon>
        <taxon>Lindbergviridae</taxon>
        <taxon>Myosmarvirus</taxon>
    </lineage>
</organism>
<dbReference type="PROSITE" id="PS51257">
    <property type="entry name" value="PROKAR_LIPOPROTEIN"/>
    <property type="match status" value="1"/>
</dbReference>
<accession>A0AAU7VHF7</accession>
<sequence>MKYFRGLASVLALFIFGDMVGVVCGLASCDGLL</sequence>
<name>A0AAU7VHF7_9CAUD</name>
<proteinExistence type="predicted"/>
<gene>
    <name evidence="1" type="ORF">AUQADHIK_CDS0015</name>
</gene>
<dbReference type="EMBL" id="PP858852">
    <property type="protein sequence ID" value="XBW78040.1"/>
    <property type="molecule type" value="Genomic_DNA"/>
</dbReference>
<reference evidence="1" key="1">
    <citation type="submission" date="2024-05" db="EMBL/GenBank/DDBJ databases">
        <authorList>
            <person name="Duan X."/>
        </authorList>
    </citation>
    <scope>NUCLEOTIDE SEQUENCE</scope>
</reference>
<evidence type="ECO:0000313" key="1">
    <source>
        <dbReference type="EMBL" id="XBW78040.1"/>
    </source>
</evidence>